<evidence type="ECO:0000256" key="9">
    <source>
        <dbReference type="ARBA" id="ARBA00022833"/>
    </source>
</evidence>
<dbReference type="Pfam" id="PF00856">
    <property type="entry name" value="SET"/>
    <property type="match status" value="1"/>
</dbReference>
<evidence type="ECO:0000256" key="13">
    <source>
        <dbReference type="SAM" id="MobiDB-lite"/>
    </source>
</evidence>
<feature type="compositionally biased region" description="Low complexity" evidence="13">
    <location>
        <begin position="16"/>
        <end position="38"/>
    </location>
</feature>
<dbReference type="InterPro" id="IPR019786">
    <property type="entry name" value="Zinc_finger_PHD-type_CS"/>
</dbReference>
<keyword evidence="5" id="KW-0808">Transferase</keyword>
<feature type="compositionally biased region" description="Basic and acidic residues" evidence="13">
    <location>
        <begin position="883"/>
        <end position="893"/>
    </location>
</feature>
<evidence type="ECO:0000256" key="1">
    <source>
        <dbReference type="ARBA" id="ARBA00004123"/>
    </source>
</evidence>
<evidence type="ECO:0000256" key="2">
    <source>
        <dbReference type="ARBA" id="ARBA00004286"/>
    </source>
</evidence>
<dbReference type="InterPro" id="IPR019787">
    <property type="entry name" value="Znf_PHD-finger"/>
</dbReference>
<feature type="compositionally biased region" description="Basic and acidic residues" evidence="13">
    <location>
        <begin position="160"/>
        <end position="169"/>
    </location>
</feature>
<dbReference type="InterPro" id="IPR046341">
    <property type="entry name" value="SET_dom_sf"/>
</dbReference>
<dbReference type="SUPFAM" id="SSF57903">
    <property type="entry name" value="FYVE/PHD zinc finger"/>
    <property type="match status" value="1"/>
</dbReference>
<dbReference type="PROSITE" id="PS50280">
    <property type="entry name" value="SET"/>
    <property type="match status" value="1"/>
</dbReference>
<evidence type="ECO:0000256" key="11">
    <source>
        <dbReference type="ARBA" id="ARBA00023242"/>
    </source>
</evidence>
<sequence>MDMLPNLLSAATGEKPVATDAPDQAAAQSAEEAQVQSTSEVTTMDTEQTKIESSTESDKNSNDGDAVAVASTDDNDGEPAAKRLKVDVEESNKHEKPVAMDVPDQGAARSAEDALVQSTSETTDMDTEEAKIEGSTDSDKNSNDEDAVAVTSTDNYDGEPASKRLKVDVDESNAPASDSAPAPQATEQEQSSPQSSPTSTNKNGINWLLSDDKHPLPLQSPDVVYQQVRESREAFIATLTRDSQLDVKCKSYKRWYAAKIVAVSQKKKKFKIHFQGFSVKQDKLYSMSDVMHLAPEGTYVAQYDKTVEPPPASAEDADLGGTAERDTQIALAKMAERKKKREAKPPAPKKKVKGKHPEVVIVVPQAIVEEPTADDDDESVVAKPEPKTKSKKKKAAPVPVEITLESLNITREELPLWIASRNTIKPTGDWVHDLNNEQQVCQACLEVEDADMSEYVLCDGGCLGSYHQSCVGISSEDQLGDSWFCELCRDQENECFICHKNGKIGETLAKCSMEDCGKFYHPECVLVHPLTHIVHKNKTLRCPRHVCAVCDDSKKNDGLMKCLYCSASYHPKCVPPSSLYNSMALVCGKHRAQKLPSIPDFYGQNAVKFDGVFKFPPLFLPSAAPAADFLNALCHFRLPMAYLNESNAQPPRFTKLRRNQYQFKAKKLDMTDLPSCQCKETCNDECINRVSFVECVGGGAGTTNDKKKNVSNCRVGVNCGNRALQEMVLPKTKVIKTVARGFGLKVLESVKEGQLVIEYVGEVLTEEMKRARLIDHAEKNPHDPNYYIMQLDKNEFLDGRFKGSDSRFINHSCDPNCHLLKWEVGEYRRIAITALRDIAADEELSYDYQMETNSTDSFKCHCGAPKCRGTMAPDNLNWEAHAKMKKAEDAAKKSDKKKGKKKRKRTNAVKTEVKTEAGDLVKTEASDDVKPEETAPGEGVAVLSTPGAAAVDKTDANVNDAESDTSDEATTSSGNSPVSATSPIQESDMNAPQVDQPQACEPVVEPPVVQVPTLDATKAEDVVVESTTVDATKAEDGIEPAATEDVVIADGVMAPTCLDNVAASEVVVPAP</sequence>
<keyword evidence="10" id="KW-0156">Chromatin regulator</keyword>
<feature type="compositionally biased region" description="Basic residues" evidence="13">
    <location>
        <begin position="894"/>
        <end position="907"/>
    </location>
</feature>
<evidence type="ECO:0000256" key="8">
    <source>
        <dbReference type="ARBA" id="ARBA00022771"/>
    </source>
</evidence>
<dbReference type="CDD" id="cd15566">
    <property type="entry name" value="PHD3_NSD"/>
    <property type="match status" value="1"/>
</dbReference>
<dbReference type="OrthoDB" id="422362at2759"/>
<dbReference type="Gene3D" id="3.30.40.10">
    <property type="entry name" value="Zinc/RING finger domain, C3HC4 (zinc finger)"/>
    <property type="match status" value="2"/>
</dbReference>
<dbReference type="PROSITE" id="PS50868">
    <property type="entry name" value="POST_SET"/>
    <property type="match status" value="1"/>
</dbReference>
<evidence type="ECO:0000259" key="14">
    <source>
        <dbReference type="PROSITE" id="PS50016"/>
    </source>
</evidence>
<feature type="region of interest" description="Disordered" evidence="13">
    <location>
        <begin position="1"/>
        <end position="214"/>
    </location>
</feature>
<feature type="compositionally biased region" description="Basic residues" evidence="13">
    <location>
        <begin position="336"/>
        <end position="354"/>
    </location>
</feature>
<feature type="compositionally biased region" description="Polar residues" evidence="13">
    <location>
        <begin position="39"/>
        <end position="54"/>
    </location>
</feature>
<dbReference type="CDD" id="cd15565">
    <property type="entry name" value="PHD2_NSD"/>
    <property type="match status" value="1"/>
</dbReference>
<evidence type="ECO:0000256" key="5">
    <source>
        <dbReference type="ARBA" id="ARBA00022679"/>
    </source>
</evidence>
<gene>
    <name evidence="19" type="primary">Aste57867_1641</name>
    <name evidence="18" type="ORF">As57867_001639</name>
    <name evidence="19" type="ORF">ASTE57867_1641</name>
</gene>
<dbReference type="InterPro" id="IPR055198">
    <property type="entry name" value="NSD_PHD"/>
</dbReference>
<proteinExistence type="predicted"/>
<dbReference type="SUPFAM" id="SSF82199">
    <property type="entry name" value="SET domain"/>
    <property type="match status" value="1"/>
</dbReference>
<dbReference type="InterPro" id="IPR011011">
    <property type="entry name" value="Znf_FYVE_PHD"/>
</dbReference>
<evidence type="ECO:0000256" key="7">
    <source>
        <dbReference type="ARBA" id="ARBA00022723"/>
    </source>
</evidence>
<name>A0A485K8C0_9STRA</name>
<feature type="region of interest" description="Disordered" evidence="13">
    <location>
        <begin position="371"/>
        <end position="394"/>
    </location>
</feature>
<dbReference type="SMART" id="SM00249">
    <property type="entry name" value="PHD"/>
    <property type="match status" value="3"/>
</dbReference>
<reference evidence="18" key="2">
    <citation type="submission" date="2019-06" db="EMBL/GenBank/DDBJ databases">
        <title>Genomics analysis of Aphanomyces spp. identifies a new class of oomycete effector associated with host adaptation.</title>
        <authorList>
            <person name="Gaulin E."/>
        </authorList>
    </citation>
    <scope>NUCLEOTIDE SEQUENCE</scope>
    <source>
        <strain evidence="18">CBS 578.67</strain>
    </source>
</reference>
<dbReference type="Pfam" id="PF22908">
    <property type="entry name" value="PHD_NSD"/>
    <property type="match status" value="1"/>
</dbReference>
<keyword evidence="7" id="KW-0479">Metal-binding</keyword>
<feature type="compositionally biased region" description="Basic and acidic residues" evidence="13">
    <location>
        <begin position="128"/>
        <end position="143"/>
    </location>
</feature>
<accession>A0A485K8C0</accession>
<evidence type="ECO:0000256" key="12">
    <source>
        <dbReference type="PROSITE-ProRule" id="PRU00146"/>
    </source>
</evidence>
<comment type="subcellular location">
    <subcellularLocation>
        <location evidence="2">Chromosome</location>
    </subcellularLocation>
    <subcellularLocation>
        <location evidence="1">Nucleus</location>
    </subcellularLocation>
</comment>
<dbReference type="Pfam" id="PF00628">
    <property type="entry name" value="PHD"/>
    <property type="match status" value="1"/>
</dbReference>
<feature type="domain" description="SET" evidence="15">
    <location>
        <begin position="730"/>
        <end position="849"/>
    </location>
</feature>
<dbReference type="PANTHER" id="PTHR22884">
    <property type="entry name" value="SET DOMAIN PROTEINS"/>
    <property type="match status" value="1"/>
</dbReference>
<evidence type="ECO:0000259" key="17">
    <source>
        <dbReference type="PROSITE" id="PS51215"/>
    </source>
</evidence>
<keyword evidence="9" id="KW-0862">Zinc</keyword>
<keyword evidence="20" id="KW-1185">Reference proteome</keyword>
<keyword evidence="3" id="KW-0158">Chromosome</keyword>
<dbReference type="Gene3D" id="2.30.30.140">
    <property type="match status" value="1"/>
</dbReference>
<dbReference type="Gene3D" id="2.170.270.10">
    <property type="entry name" value="SET domain"/>
    <property type="match status" value="1"/>
</dbReference>
<evidence type="ECO:0000256" key="10">
    <source>
        <dbReference type="ARBA" id="ARBA00022853"/>
    </source>
</evidence>
<dbReference type="InterPro" id="IPR006560">
    <property type="entry name" value="AWS_dom"/>
</dbReference>
<feature type="region of interest" description="Disordered" evidence="13">
    <location>
        <begin position="335"/>
        <end position="355"/>
    </location>
</feature>
<dbReference type="SMART" id="SM00508">
    <property type="entry name" value="PostSET"/>
    <property type="match status" value="1"/>
</dbReference>
<dbReference type="EMBL" id="VJMH01000142">
    <property type="protein sequence ID" value="KAF0718539.1"/>
    <property type="molecule type" value="Genomic_DNA"/>
</dbReference>
<dbReference type="InterPro" id="IPR001214">
    <property type="entry name" value="SET_dom"/>
</dbReference>
<dbReference type="PROSITE" id="PS01359">
    <property type="entry name" value="ZF_PHD_1"/>
    <property type="match status" value="1"/>
</dbReference>
<evidence type="ECO:0000256" key="6">
    <source>
        <dbReference type="ARBA" id="ARBA00022691"/>
    </source>
</evidence>
<dbReference type="GO" id="GO:0005634">
    <property type="term" value="C:nucleus"/>
    <property type="evidence" value="ECO:0007669"/>
    <property type="project" value="UniProtKB-SubCell"/>
</dbReference>
<feature type="compositionally biased region" description="Polar residues" evidence="13">
    <location>
        <begin position="974"/>
        <end position="995"/>
    </location>
</feature>
<dbReference type="SMART" id="SM00317">
    <property type="entry name" value="SET"/>
    <property type="match status" value="1"/>
</dbReference>
<dbReference type="InterPro" id="IPR001965">
    <property type="entry name" value="Znf_PHD"/>
</dbReference>
<protein>
    <submittedName>
        <fullName evidence="19">Aste57867_1641 protein</fullName>
    </submittedName>
</protein>
<keyword evidence="8 12" id="KW-0863">Zinc-finger</keyword>
<dbReference type="GO" id="GO:0032259">
    <property type="term" value="P:methylation"/>
    <property type="evidence" value="ECO:0007669"/>
    <property type="project" value="UniProtKB-KW"/>
</dbReference>
<keyword evidence="6" id="KW-0949">S-adenosyl-L-methionine</keyword>
<dbReference type="AlphaFoldDB" id="A0A485K8C0"/>
<keyword evidence="4" id="KW-0489">Methyltransferase</keyword>
<evidence type="ECO:0000256" key="3">
    <source>
        <dbReference type="ARBA" id="ARBA00022454"/>
    </source>
</evidence>
<organism evidence="19 20">
    <name type="scientific">Aphanomyces stellatus</name>
    <dbReference type="NCBI Taxonomy" id="120398"/>
    <lineage>
        <taxon>Eukaryota</taxon>
        <taxon>Sar</taxon>
        <taxon>Stramenopiles</taxon>
        <taxon>Oomycota</taxon>
        <taxon>Saprolegniomycetes</taxon>
        <taxon>Saprolegniales</taxon>
        <taxon>Verrucalvaceae</taxon>
        <taxon>Aphanomyces</taxon>
    </lineage>
</organism>
<dbReference type="PROSITE" id="PS51215">
    <property type="entry name" value="AWS"/>
    <property type="match status" value="1"/>
</dbReference>
<dbReference type="GO" id="GO:0005694">
    <property type="term" value="C:chromosome"/>
    <property type="evidence" value="ECO:0007669"/>
    <property type="project" value="UniProtKB-SubCell"/>
</dbReference>
<feature type="domain" description="PHD-type" evidence="14">
    <location>
        <begin position="438"/>
        <end position="491"/>
    </location>
</feature>
<dbReference type="EMBL" id="CAADRA010000142">
    <property type="protein sequence ID" value="VFT78854.1"/>
    <property type="molecule type" value="Genomic_DNA"/>
</dbReference>
<feature type="region of interest" description="Disordered" evidence="13">
    <location>
        <begin position="883"/>
        <end position="998"/>
    </location>
</feature>
<keyword evidence="11" id="KW-0539">Nucleus</keyword>
<evidence type="ECO:0000313" key="20">
    <source>
        <dbReference type="Proteomes" id="UP000332933"/>
    </source>
</evidence>
<dbReference type="InterPro" id="IPR003616">
    <property type="entry name" value="Post-SET_dom"/>
</dbReference>
<evidence type="ECO:0000259" key="16">
    <source>
        <dbReference type="PROSITE" id="PS50868"/>
    </source>
</evidence>
<dbReference type="InterPro" id="IPR013083">
    <property type="entry name" value="Znf_RING/FYVE/PHD"/>
</dbReference>
<dbReference type="GO" id="GO:0042054">
    <property type="term" value="F:histone methyltransferase activity"/>
    <property type="evidence" value="ECO:0007669"/>
    <property type="project" value="InterPro"/>
</dbReference>
<feature type="domain" description="Post-SET" evidence="16">
    <location>
        <begin position="856"/>
        <end position="872"/>
    </location>
</feature>
<feature type="compositionally biased region" description="Basic and acidic residues" evidence="13">
    <location>
        <begin position="79"/>
        <end position="98"/>
    </location>
</feature>
<evidence type="ECO:0000256" key="4">
    <source>
        <dbReference type="ARBA" id="ARBA00022603"/>
    </source>
</evidence>
<feature type="compositionally biased region" description="Basic and acidic residues" evidence="13">
    <location>
        <begin position="911"/>
        <end position="933"/>
    </location>
</feature>
<dbReference type="InterPro" id="IPR050777">
    <property type="entry name" value="SET2_Histone-Lys_MeTrsfase"/>
</dbReference>
<feature type="compositionally biased region" description="Low complexity" evidence="13">
    <location>
        <begin position="172"/>
        <end position="200"/>
    </location>
</feature>
<dbReference type="GO" id="GO:0008270">
    <property type="term" value="F:zinc ion binding"/>
    <property type="evidence" value="ECO:0007669"/>
    <property type="project" value="UniProtKB-KW"/>
</dbReference>
<dbReference type="Proteomes" id="UP000332933">
    <property type="component" value="Unassembled WGS sequence"/>
</dbReference>
<evidence type="ECO:0000313" key="18">
    <source>
        <dbReference type="EMBL" id="KAF0718539.1"/>
    </source>
</evidence>
<reference evidence="19 20" key="1">
    <citation type="submission" date="2019-03" db="EMBL/GenBank/DDBJ databases">
        <authorList>
            <person name="Gaulin E."/>
            <person name="Dumas B."/>
        </authorList>
    </citation>
    <scope>NUCLEOTIDE SEQUENCE [LARGE SCALE GENOMIC DNA]</scope>
    <source>
        <strain evidence="19">CBS 568.67</strain>
    </source>
</reference>
<dbReference type="PROSITE" id="PS50016">
    <property type="entry name" value="ZF_PHD_2"/>
    <property type="match status" value="1"/>
</dbReference>
<feature type="domain" description="AWS" evidence="17">
    <location>
        <begin position="671"/>
        <end position="728"/>
    </location>
</feature>
<evidence type="ECO:0000259" key="15">
    <source>
        <dbReference type="PROSITE" id="PS50280"/>
    </source>
</evidence>
<evidence type="ECO:0000313" key="19">
    <source>
        <dbReference type="EMBL" id="VFT78854.1"/>
    </source>
</evidence>